<keyword evidence="9" id="KW-0472">Membrane</keyword>
<dbReference type="InterPro" id="IPR008271">
    <property type="entry name" value="Ser/Thr_kinase_AS"/>
</dbReference>
<dbReference type="PROSITE" id="PS00108">
    <property type="entry name" value="PROTEIN_KINASE_ST"/>
    <property type="match status" value="1"/>
</dbReference>
<keyword evidence="5 11" id="KW-0418">Kinase</keyword>
<dbReference type="GO" id="GO:0005524">
    <property type="term" value="F:ATP binding"/>
    <property type="evidence" value="ECO:0007669"/>
    <property type="project" value="UniProtKB-UniRule"/>
</dbReference>
<keyword evidence="12" id="KW-1185">Reference proteome</keyword>
<evidence type="ECO:0000256" key="2">
    <source>
        <dbReference type="ARBA" id="ARBA00012513"/>
    </source>
</evidence>
<dbReference type="EC" id="2.7.11.1" evidence="2"/>
<feature type="compositionally biased region" description="Basic and acidic residues" evidence="8">
    <location>
        <begin position="332"/>
        <end position="415"/>
    </location>
</feature>
<evidence type="ECO:0000259" key="10">
    <source>
        <dbReference type="PROSITE" id="PS50011"/>
    </source>
</evidence>
<evidence type="ECO:0000313" key="12">
    <source>
        <dbReference type="Proteomes" id="UP000076603"/>
    </source>
</evidence>
<dbReference type="AlphaFoldDB" id="A0A162S9T7"/>
<feature type="region of interest" description="Disordered" evidence="8">
    <location>
        <begin position="323"/>
        <end position="415"/>
    </location>
</feature>
<dbReference type="OrthoDB" id="9788659at2"/>
<dbReference type="PROSITE" id="PS00107">
    <property type="entry name" value="PROTEIN_KINASE_ATP"/>
    <property type="match status" value="1"/>
</dbReference>
<keyword evidence="6 7" id="KW-0067">ATP-binding</keyword>
<reference evidence="11 12" key="1">
    <citation type="submission" date="2016-04" db="EMBL/GenBank/DDBJ databases">
        <title>Genome sequence of Clostridium magnum DSM 2767.</title>
        <authorList>
            <person name="Poehlein A."/>
            <person name="Uhlig R."/>
            <person name="Fischer R."/>
            <person name="Bahl H."/>
            <person name="Daniel R."/>
        </authorList>
    </citation>
    <scope>NUCLEOTIDE SEQUENCE [LARGE SCALE GENOMIC DNA]</scope>
    <source>
        <strain evidence="11 12">DSM 2767</strain>
    </source>
</reference>
<evidence type="ECO:0000256" key="6">
    <source>
        <dbReference type="ARBA" id="ARBA00022840"/>
    </source>
</evidence>
<dbReference type="EMBL" id="LWAE01000004">
    <property type="protein sequence ID" value="KZL90959.1"/>
    <property type="molecule type" value="Genomic_DNA"/>
</dbReference>
<dbReference type="InterPro" id="IPR050660">
    <property type="entry name" value="NEK_Ser/Thr_kinase"/>
</dbReference>
<gene>
    <name evidence="11" type="primary">stkP_2</name>
    <name evidence="11" type="ORF">CLMAG_38700</name>
</gene>
<comment type="caution">
    <text evidence="11">The sequence shown here is derived from an EMBL/GenBank/DDBJ whole genome shotgun (WGS) entry which is preliminary data.</text>
</comment>
<dbReference type="STRING" id="1121326.CLMAG_38700"/>
<evidence type="ECO:0000256" key="1">
    <source>
        <dbReference type="ARBA" id="ARBA00010886"/>
    </source>
</evidence>
<evidence type="ECO:0000256" key="7">
    <source>
        <dbReference type="PROSITE-ProRule" id="PRU10141"/>
    </source>
</evidence>
<evidence type="ECO:0000256" key="9">
    <source>
        <dbReference type="SAM" id="Phobius"/>
    </source>
</evidence>
<feature type="domain" description="Protein kinase" evidence="10">
    <location>
        <begin position="12"/>
        <end position="257"/>
    </location>
</feature>
<dbReference type="PATRIC" id="fig|1121326.3.peg.3917"/>
<keyword evidence="9" id="KW-1133">Transmembrane helix</keyword>
<feature type="transmembrane region" description="Helical" evidence="9">
    <location>
        <begin position="294"/>
        <end position="314"/>
    </location>
</feature>
<keyword evidence="3 11" id="KW-0808">Transferase</keyword>
<dbReference type="SUPFAM" id="SSF56112">
    <property type="entry name" value="Protein kinase-like (PK-like)"/>
    <property type="match status" value="1"/>
</dbReference>
<evidence type="ECO:0000313" key="11">
    <source>
        <dbReference type="EMBL" id="KZL90959.1"/>
    </source>
</evidence>
<dbReference type="PANTHER" id="PTHR43671">
    <property type="entry name" value="SERINE/THREONINE-PROTEIN KINASE NEK"/>
    <property type="match status" value="1"/>
</dbReference>
<proteinExistence type="inferred from homology"/>
<dbReference type="SMART" id="SM00220">
    <property type="entry name" value="S_TKc"/>
    <property type="match status" value="1"/>
</dbReference>
<sequence>MLDPGQILDKKYEVIKVLGRGGMGTVFLCKNNRLGNLWAVKEVNSQWKDQVDFLTEPNILKNLSHTGIVRITDIFYEYDNLYIVEDYIEGKTLKEYVDTNGPLSSELVEDISLQLCSILDYLHSFNPPIIYRDLKPSNIMITSNNKAVLIDFGIARIYKESQEGDTMILGSKGYIAPEQLENIQSNIQTDIYSLGVTMFFMLTGKSASQATELMFDKNYPEHAPKDLVKVIQKASAIEAENRYSNVKLIMSELNEIMSDEEYNKTMLINSDESIAEATKTVLVKNKKLSKRIKLIIIAVLACIIALVIFLALLMENKASVKKTSEYPAVPKASEKTETKQELKMDDEKNEGELKKQGEKSKEELKKQEEKEREALKKLEEKKREQLKKAEEKKREEAKKAQEKAKEAEHDDKDRD</sequence>
<keyword evidence="9" id="KW-0812">Transmembrane</keyword>
<feature type="binding site" evidence="7">
    <location>
        <position position="41"/>
    </location>
    <ligand>
        <name>ATP</name>
        <dbReference type="ChEBI" id="CHEBI:30616"/>
    </ligand>
</feature>
<dbReference type="Gene3D" id="1.10.510.10">
    <property type="entry name" value="Transferase(Phosphotransferase) domain 1"/>
    <property type="match status" value="1"/>
</dbReference>
<dbReference type="InterPro" id="IPR000719">
    <property type="entry name" value="Prot_kinase_dom"/>
</dbReference>
<organism evidence="11 12">
    <name type="scientific">Clostridium magnum DSM 2767</name>
    <dbReference type="NCBI Taxonomy" id="1121326"/>
    <lineage>
        <taxon>Bacteria</taxon>
        <taxon>Bacillati</taxon>
        <taxon>Bacillota</taxon>
        <taxon>Clostridia</taxon>
        <taxon>Eubacteriales</taxon>
        <taxon>Clostridiaceae</taxon>
        <taxon>Clostridium</taxon>
    </lineage>
</organism>
<dbReference type="Proteomes" id="UP000076603">
    <property type="component" value="Unassembled WGS sequence"/>
</dbReference>
<accession>A0A162S9T7</accession>
<keyword evidence="4 7" id="KW-0547">Nucleotide-binding</keyword>
<evidence type="ECO:0000256" key="3">
    <source>
        <dbReference type="ARBA" id="ARBA00022679"/>
    </source>
</evidence>
<dbReference type="CDD" id="cd14014">
    <property type="entry name" value="STKc_PknB_like"/>
    <property type="match status" value="1"/>
</dbReference>
<evidence type="ECO:0000256" key="4">
    <source>
        <dbReference type="ARBA" id="ARBA00022741"/>
    </source>
</evidence>
<evidence type="ECO:0000256" key="5">
    <source>
        <dbReference type="ARBA" id="ARBA00022777"/>
    </source>
</evidence>
<dbReference type="PANTHER" id="PTHR43671:SF13">
    <property type="entry name" value="SERINE_THREONINE-PROTEIN KINASE NEK2"/>
    <property type="match status" value="1"/>
</dbReference>
<name>A0A162S9T7_9CLOT</name>
<protein>
    <recommendedName>
        <fullName evidence="2">non-specific serine/threonine protein kinase</fullName>
        <ecNumber evidence="2">2.7.11.1</ecNumber>
    </recommendedName>
</protein>
<dbReference type="Pfam" id="PF00069">
    <property type="entry name" value="Pkinase"/>
    <property type="match status" value="1"/>
</dbReference>
<comment type="similarity">
    <text evidence="1">Belongs to the protein kinase superfamily. NEK Ser/Thr protein kinase family. NIMA subfamily.</text>
</comment>
<dbReference type="InterPro" id="IPR011009">
    <property type="entry name" value="Kinase-like_dom_sf"/>
</dbReference>
<dbReference type="GO" id="GO:0004674">
    <property type="term" value="F:protein serine/threonine kinase activity"/>
    <property type="evidence" value="ECO:0007669"/>
    <property type="project" value="UniProtKB-EC"/>
</dbReference>
<dbReference type="RefSeq" id="WP_066626046.1">
    <property type="nucleotide sequence ID" value="NZ_FQXL01000042.1"/>
</dbReference>
<evidence type="ECO:0000256" key="8">
    <source>
        <dbReference type="SAM" id="MobiDB-lite"/>
    </source>
</evidence>
<dbReference type="InterPro" id="IPR017441">
    <property type="entry name" value="Protein_kinase_ATP_BS"/>
</dbReference>
<dbReference type="PROSITE" id="PS50011">
    <property type="entry name" value="PROTEIN_KINASE_DOM"/>
    <property type="match status" value="1"/>
</dbReference>